<evidence type="ECO:0008006" key="3">
    <source>
        <dbReference type="Google" id="ProtNLM"/>
    </source>
</evidence>
<protein>
    <recommendedName>
        <fullName evidence="3">HNH endonuclease</fullName>
    </recommendedName>
</protein>
<comment type="caution">
    <text evidence="1">The sequence shown here is derived from an EMBL/GenBank/DDBJ whole genome shotgun (WGS) entry which is preliminary data.</text>
</comment>
<evidence type="ECO:0000313" key="1">
    <source>
        <dbReference type="EMBL" id="GGK78244.1"/>
    </source>
</evidence>
<reference evidence="1" key="1">
    <citation type="journal article" date="2014" name="Int. J. Syst. Evol. Microbiol.">
        <title>Complete genome sequence of Corynebacterium casei LMG S-19264T (=DSM 44701T), isolated from a smear-ripened cheese.</title>
        <authorList>
            <consortium name="US DOE Joint Genome Institute (JGI-PGF)"/>
            <person name="Walter F."/>
            <person name="Albersmeier A."/>
            <person name="Kalinowski J."/>
            <person name="Ruckert C."/>
        </authorList>
    </citation>
    <scope>NUCLEOTIDE SEQUENCE</scope>
    <source>
        <strain evidence="1">JCM 13064</strain>
    </source>
</reference>
<accession>A0A917VGH9</accession>
<dbReference type="Proteomes" id="UP000645217">
    <property type="component" value="Unassembled WGS sequence"/>
</dbReference>
<keyword evidence="2" id="KW-1185">Reference proteome</keyword>
<dbReference type="EMBL" id="BMNT01000010">
    <property type="protein sequence ID" value="GGK78244.1"/>
    <property type="molecule type" value="Genomic_DNA"/>
</dbReference>
<reference evidence="1" key="2">
    <citation type="submission" date="2020-09" db="EMBL/GenBank/DDBJ databases">
        <authorList>
            <person name="Sun Q."/>
            <person name="Ohkuma M."/>
        </authorList>
    </citation>
    <scope>NUCLEOTIDE SEQUENCE</scope>
    <source>
        <strain evidence="1">JCM 13064</strain>
    </source>
</reference>
<dbReference type="AlphaFoldDB" id="A0A917VGH9"/>
<dbReference type="RefSeq" id="WP_189162802.1">
    <property type="nucleotide sequence ID" value="NZ_BMNT01000010.1"/>
</dbReference>
<sequence length="232" mass="25754">MDLPAWDDTSAKYGTKIRVALWLVSVVGEGNLFTKAQLRDAFPGVEQVDRRMRDLRPHGWQIMTNKEDASLSSNELRFLKAGEEVWDPQKSSPVGDALSNKQRMAVFAGDDFMCVVCGIAGGETYAESSHETAQLTVTRRTVEGADGESAVQYVTECRRCKSGASVNRGASLPELIDSISVLDAAERETLAIWVAAGRRRPTTVERIWSEYRRFPVEARKAIADHLKFSLES</sequence>
<proteinExistence type="predicted"/>
<organism evidence="1 2">
    <name type="scientific">Sphaerisporangium melleum</name>
    <dbReference type="NCBI Taxonomy" id="321316"/>
    <lineage>
        <taxon>Bacteria</taxon>
        <taxon>Bacillati</taxon>
        <taxon>Actinomycetota</taxon>
        <taxon>Actinomycetes</taxon>
        <taxon>Streptosporangiales</taxon>
        <taxon>Streptosporangiaceae</taxon>
        <taxon>Sphaerisporangium</taxon>
    </lineage>
</organism>
<gene>
    <name evidence="1" type="ORF">GCM10007964_21250</name>
</gene>
<name>A0A917VGH9_9ACTN</name>
<evidence type="ECO:0000313" key="2">
    <source>
        <dbReference type="Proteomes" id="UP000645217"/>
    </source>
</evidence>